<dbReference type="EMBL" id="VFQX01000007">
    <property type="protein sequence ID" value="KAF0982848.1"/>
    <property type="molecule type" value="Genomic_DNA"/>
</dbReference>
<comment type="caution">
    <text evidence="3">The sequence shown here is derived from an EMBL/GenBank/DDBJ whole genome shotgun (WGS) entry which is preliminary data.</text>
</comment>
<dbReference type="InterPro" id="IPR036457">
    <property type="entry name" value="PPM-type-like_dom_sf"/>
</dbReference>
<dbReference type="OrthoDB" id="660555at2759"/>
<dbReference type="VEuPathDB" id="AmoebaDB:NfTy_015010"/>
<dbReference type="Proteomes" id="UP000444721">
    <property type="component" value="Unassembled WGS sequence"/>
</dbReference>
<dbReference type="Gene3D" id="3.80.10.10">
    <property type="entry name" value="Ribonuclease Inhibitor"/>
    <property type="match status" value="3"/>
</dbReference>
<evidence type="ECO:0000256" key="1">
    <source>
        <dbReference type="ARBA" id="ARBA00022614"/>
    </source>
</evidence>
<gene>
    <name evidence="3" type="ORF">FDP41_010827</name>
</gene>
<accession>A0A6A5CB36</accession>
<evidence type="ECO:0000313" key="3">
    <source>
        <dbReference type="EMBL" id="KAF0982848.1"/>
    </source>
</evidence>
<dbReference type="VEuPathDB" id="AmoebaDB:NF0024720"/>
<dbReference type="Gene3D" id="3.60.40.10">
    <property type="entry name" value="PPM-type phosphatase domain"/>
    <property type="match status" value="1"/>
</dbReference>
<dbReference type="InterPro" id="IPR032675">
    <property type="entry name" value="LRR_dom_sf"/>
</dbReference>
<name>A0A6A5CB36_NAEFO</name>
<dbReference type="VEuPathDB" id="AmoebaDB:FDP41_010827"/>
<dbReference type="InterPro" id="IPR003591">
    <property type="entry name" value="Leu-rich_rpt_typical-subtyp"/>
</dbReference>
<dbReference type="GeneID" id="68118042"/>
<dbReference type="PANTHER" id="PTHR45712:SF22">
    <property type="entry name" value="INSULIN-LIKE GROWTH FACTOR-BINDING PROTEIN COMPLEX ACID LABILE SUBUNIT"/>
    <property type="match status" value="1"/>
</dbReference>
<protein>
    <recommendedName>
        <fullName evidence="5">PPM-type phosphatase domain-containing protein</fullName>
    </recommendedName>
</protein>
<sequence length="432" mass="49841">MYECQVEGLIPKELFIHMNELITLDLARNSIEGFEEWNEENLTSPSLQFPKIKEMNLHWNKIATLPASIFNASVLNHLQDLFLSHNFITELPDSLISFFPEGVLELETLHTLDLSSNLLSEIPLDHNKWSKLKKLNQLSLACNRIKELPKNWISEKCLWNLQKLNCGFNQLSSFDIFEMNEMVTTTHCALSQLILSGNRIEEFPKNFIDAVKTKLRVLYLGHNNISQTIDFTSCTSLVLLNLCYNSIHEPFEHVLPKLFSTPSLQYLDLEGNYLEWNDEEEVKLQTTNSTTPIHNSLNDSLNRKISQFRSQLFKNNNNHTKENNNNHHITNSSFKELKILPQFNIKNTIQQKDALISQQLSYCNGTFRPDMEDAHLMAEGEKVKISDHLECLLSIYGIFDGHAGHNVSDWMAQNFVSICKDTLKNELFDLNP</sequence>
<organism evidence="3 4">
    <name type="scientific">Naegleria fowleri</name>
    <name type="common">Brain eating amoeba</name>
    <dbReference type="NCBI Taxonomy" id="5763"/>
    <lineage>
        <taxon>Eukaryota</taxon>
        <taxon>Discoba</taxon>
        <taxon>Heterolobosea</taxon>
        <taxon>Tetramitia</taxon>
        <taxon>Eutetramitia</taxon>
        <taxon>Vahlkampfiidae</taxon>
        <taxon>Naegleria</taxon>
    </lineage>
</organism>
<dbReference type="InterPro" id="IPR001611">
    <property type="entry name" value="Leu-rich_rpt"/>
</dbReference>
<dbReference type="AlphaFoldDB" id="A0A6A5CB36"/>
<dbReference type="InterPro" id="IPR000222">
    <property type="entry name" value="PP2C_BS"/>
</dbReference>
<dbReference type="InterPro" id="IPR050333">
    <property type="entry name" value="SLRP"/>
</dbReference>
<dbReference type="GO" id="GO:0043169">
    <property type="term" value="F:cation binding"/>
    <property type="evidence" value="ECO:0007669"/>
    <property type="project" value="InterPro"/>
</dbReference>
<evidence type="ECO:0000256" key="2">
    <source>
        <dbReference type="ARBA" id="ARBA00022737"/>
    </source>
</evidence>
<dbReference type="PROSITE" id="PS01032">
    <property type="entry name" value="PPM_1"/>
    <property type="match status" value="1"/>
</dbReference>
<keyword evidence="2" id="KW-0677">Repeat</keyword>
<dbReference type="SUPFAM" id="SSF52047">
    <property type="entry name" value="RNI-like"/>
    <property type="match status" value="1"/>
</dbReference>
<keyword evidence="1" id="KW-0433">Leucine-rich repeat</keyword>
<dbReference type="RefSeq" id="XP_044567561.1">
    <property type="nucleotide sequence ID" value="XM_044701167.1"/>
</dbReference>
<dbReference type="PANTHER" id="PTHR45712">
    <property type="entry name" value="AGAP008170-PA"/>
    <property type="match status" value="1"/>
</dbReference>
<dbReference type="SUPFAM" id="SSF81606">
    <property type="entry name" value="PP2C-like"/>
    <property type="match status" value="1"/>
</dbReference>
<dbReference type="PROSITE" id="PS51450">
    <property type="entry name" value="LRR"/>
    <property type="match status" value="3"/>
</dbReference>
<evidence type="ECO:0008006" key="5">
    <source>
        <dbReference type="Google" id="ProtNLM"/>
    </source>
</evidence>
<evidence type="ECO:0000313" key="4">
    <source>
        <dbReference type="Proteomes" id="UP000444721"/>
    </source>
</evidence>
<dbReference type="SMART" id="SM00369">
    <property type="entry name" value="LRR_TYP"/>
    <property type="match status" value="5"/>
</dbReference>
<keyword evidence="4" id="KW-1185">Reference proteome</keyword>
<reference evidence="3 4" key="1">
    <citation type="journal article" date="2019" name="Sci. Rep.">
        <title>Nanopore sequencing improves the draft genome of the human pathogenic amoeba Naegleria fowleri.</title>
        <authorList>
            <person name="Liechti N."/>
            <person name="Schurch N."/>
            <person name="Bruggmann R."/>
            <person name="Wittwer M."/>
        </authorList>
    </citation>
    <scope>NUCLEOTIDE SEQUENCE [LARGE SCALE GENOMIC DNA]</scope>
    <source>
        <strain evidence="3 4">ATCC 30894</strain>
    </source>
</reference>
<proteinExistence type="predicted"/>